<comment type="caution">
    <text evidence="2">The sequence shown here is derived from an EMBL/GenBank/DDBJ whole genome shotgun (WGS) entry which is preliminary data.</text>
</comment>
<feature type="compositionally biased region" description="Low complexity" evidence="1">
    <location>
        <begin position="318"/>
        <end position="332"/>
    </location>
</feature>
<feature type="region of interest" description="Disordered" evidence="1">
    <location>
        <begin position="167"/>
        <end position="199"/>
    </location>
</feature>
<organism evidence="2 3">
    <name type="scientific">Caerostris darwini</name>
    <dbReference type="NCBI Taxonomy" id="1538125"/>
    <lineage>
        <taxon>Eukaryota</taxon>
        <taxon>Metazoa</taxon>
        <taxon>Ecdysozoa</taxon>
        <taxon>Arthropoda</taxon>
        <taxon>Chelicerata</taxon>
        <taxon>Arachnida</taxon>
        <taxon>Araneae</taxon>
        <taxon>Araneomorphae</taxon>
        <taxon>Entelegynae</taxon>
        <taxon>Araneoidea</taxon>
        <taxon>Araneidae</taxon>
        <taxon>Caerostris</taxon>
    </lineage>
</organism>
<dbReference type="AlphaFoldDB" id="A0AAV4NVG2"/>
<reference evidence="2 3" key="1">
    <citation type="submission" date="2021-06" db="EMBL/GenBank/DDBJ databases">
        <title>Caerostris darwini draft genome.</title>
        <authorList>
            <person name="Kono N."/>
            <person name="Arakawa K."/>
        </authorList>
    </citation>
    <scope>NUCLEOTIDE SEQUENCE [LARGE SCALE GENOMIC DNA]</scope>
</reference>
<protein>
    <submittedName>
        <fullName evidence="2">Uncharacterized protein</fullName>
    </submittedName>
</protein>
<keyword evidence="3" id="KW-1185">Reference proteome</keyword>
<feature type="region of interest" description="Disordered" evidence="1">
    <location>
        <begin position="62"/>
        <end position="119"/>
    </location>
</feature>
<feature type="region of interest" description="Disordered" evidence="1">
    <location>
        <begin position="313"/>
        <end position="332"/>
    </location>
</feature>
<evidence type="ECO:0000313" key="2">
    <source>
        <dbReference type="EMBL" id="GIX88756.1"/>
    </source>
</evidence>
<dbReference type="Proteomes" id="UP001054837">
    <property type="component" value="Unassembled WGS sequence"/>
</dbReference>
<dbReference type="EMBL" id="BPLQ01002108">
    <property type="protein sequence ID" value="GIX88756.1"/>
    <property type="molecule type" value="Genomic_DNA"/>
</dbReference>
<evidence type="ECO:0000313" key="3">
    <source>
        <dbReference type="Proteomes" id="UP001054837"/>
    </source>
</evidence>
<feature type="compositionally biased region" description="Polar residues" evidence="1">
    <location>
        <begin position="82"/>
        <end position="94"/>
    </location>
</feature>
<name>A0AAV4NVG2_9ARAC</name>
<evidence type="ECO:0000256" key="1">
    <source>
        <dbReference type="SAM" id="MobiDB-lite"/>
    </source>
</evidence>
<feature type="region of interest" description="Disordered" evidence="1">
    <location>
        <begin position="224"/>
        <end position="244"/>
    </location>
</feature>
<accession>A0AAV4NVG2</accession>
<sequence length="383" mass="42917">MICRICIMALRYYFPDLSSSDEEGPSTFTVFTEVHRDPSPCDEDCHACFPLLAGIRRGLSLSSLSSESSDEEERRVKRRRLNSATAYSSENEGSSVVPVRKNSRLQSNQGATPVAGKPTTIYCRSTSSLKSEDVSSPDVVPIKRSPPLQIREGTTPVAGKPPTIICSSEDESCPDSVPVRKNPSFRSKEDAPPVAGKPHEELQADVVPEEMIVPCCVHLQHLEEVPRTSSPPPRPSRVKRPSRPSPYALGKLILLKLTVHRCAEVHGYWQQPKVQLCLHFPRRKLPPLQGKNRNKGIKGSAPEATYKTWKHFDTREPSTPSSASDFSTSTWSQRRSEERYRPNVVGHLAVLQNCSVILINNNFVVYHVFNVYWKKNTIYLMLV</sequence>
<feature type="compositionally biased region" description="Basic and acidic residues" evidence="1">
    <location>
        <begin position="186"/>
        <end position="199"/>
    </location>
</feature>
<gene>
    <name evidence="2" type="ORF">CDAR_165141</name>
</gene>
<proteinExistence type="predicted"/>